<evidence type="ECO:0000313" key="2">
    <source>
        <dbReference type="Proteomes" id="UP000887013"/>
    </source>
</evidence>
<sequence>MNDATGTGVHGDCSYNMPQWGNNAVILVDSRSAIETIALQYLSDSLMVSKIKQVIRELIMNGKIIEFQWIPSHVDIDGNKRDLLATKSTKSYMEEIAIPVPN</sequence>
<dbReference type="SUPFAM" id="SSF53098">
    <property type="entry name" value="Ribonuclease H-like"/>
    <property type="match status" value="1"/>
</dbReference>
<accession>A0A8X6QV30</accession>
<organism evidence="1 2">
    <name type="scientific">Nephila pilipes</name>
    <name type="common">Giant wood spider</name>
    <name type="synonym">Nephila maculata</name>
    <dbReference type="NCBI Taxonomy" id="299642"/>
    <lineage>
        <taxon>Eukaryota</taxon>
        <taxon>Metazoa</taxon>
        <taxon>Ecdysozoa</taxon>
        <taxon>Arthropoda</taxon>
        <taxon>Chelicerata</taxon>
        <taxon>Arachnida</taxon>
        <taxon>Araneae</taxon>
        <taxon>Araneomorphae</taxon>
        <taxon>Entelegynae</taxon>
        <taxon>Araneoidea</taxon>
        <taxon>Nephilidae</taxon>
        <taxon>Nephila</taxon>
    </lineage>
</organism>
<evidence type="ECO:0000313" key="1">
    <source>
        <dbReference type="EMBL" id="GFU32461.1"/>
    </source>
</evidence>
<dbReference type="Gene3D" id="3.30.420.10">
    <property type="entry name" value="Ribonuclease H-like superfamily/Ribonuclease H"/>
    <property type="match status" value="1"/>
</dbReference>
<protein>
    <recommendedName>
        <fullName evidence="3">RNase H type-1 domain-containing protein</fullName>
    </recommendedName>
</protein>
<dbReference type="InterPro" id="IPR036397">
    <property type="entry name" value="RNaseH_sf"/>
</dbReference>
<dbReference type="AlphaFoldDB" id="A0A8X6QV30"/>
<proteinExistence type="predicted"/>
<reference evidence="1" key="1">
    <citation type="submission" date="2020-08" db="EMBL/GenBank/DDBJ databases">
        <title>Multicomponent nature underlies the extraordinary mechanical properties of spider dragline silk.</title>
        <authorList>
            <person name="Kono N."/>
            <person name="Nakamura H."/>
            <person name="Mori M."/>
            <person name="Yoshida Y."/>
            <person name="Ohtoshi R."/>
            <person name="Malay A.D."/>
            <person name="Moran D.A.P."/>
            <person name="Tomita M."/>
            <person name="Numata K."/>
            <person name="Arakawa K."/>
        </authorList>
    </citation>
    <scope>NUCLEOTIDE SEQUENCE</scope>
</reference>
<dbReference type="EMBL" id="BMAW01033922">
    <property type="protein sequence ID" value="GFU32461.1"/>
    <property type="molecule type" value="Genomic_DNA"/>
</dbReference>
<gene>
    <name evidence="1" type="ORF">NPIL_98941</name>
</gene>
<comment type="caution">
    <text evidence="1">The sequence shown here is derived from an EMBL/GenBank/DDBJ whole genome shotgun (WGS) entry which is preliminary data.</text>
</comment>
<name>A0A8X6QV30_NEPPI</name>
<dbReference type="GO" id="GO:0003676">
    <property type="term" value="F:nucleic acid binding"/>
    <property type="evidence" value="ECO:0007669"/>
    <property type="project" value="InterPro"/>
</dbReference>
<keyword evidence="2" id="KW-1185">Reference proteome</keyword>
<dbReference type="OrthoDB" id="6774133at2759"/>
<dbReference type="InterPro" id="IPR012337">
    <property type="entry name" value="RNaseH-like_sf"/>
</dbReference>
<evidence type="ECO:0008006" key="3">
    <source>
        <dbReference type="Google" id="ProtNLM"/>
    </source>
</evidence>
<dbReference type="Proteomes" id="UP000887013">
    <property type="component" value="Unassembled WGS sequence"/>
</dbReference>